<sequence>MNFLENTPDIPITASIQKAPNIIPVGILPMQSGFVSDIGEEYVRAFEMVQEDNPGSFLLPVVIDAGSNATTGVSAWKTLKSSYPNSSIVVTVASWTTNVVYPDAADKEMVQIALGSAVVNRSRLDDYLVRFTPGVEQESPVLAEYLDQYDRVVILGGNNDYALGYINALKSLIPEKIVNIVQYDPDNLSGSLDLTSVKETNPDIILLLSVSEAGAVVEMIRNNNISTPLVGTRVIERNTLLGSPVTEGLIFTTPALNRSEPFFSRYREKYGEEATFYGAEGYDAMTILYDAVQACGDDQKCLSSWFTETEYPGSLGDVRFDKNRVAYYPLEFKIIRNGTFEQYERMMQVQ</sequence>
<dbReference type="EMBL" id="CP075546">
    <property type="protein sequence ID" value="QVV88056.1"/>
    <property type="molecule type" value="Genomic_DNA"/>
</dbReference>
<dbReference type="Proteomes" id="UP000680656">
    <property type="component" value="Chromosome"/>
</dbReference>
<gene>
    <name evidence="3" type="ORF">KHC33_12020</name>
</gene>
<keyword evidence="1" id="KW-0732">Signal</keyword>
<dbReference type="InterPro" id="IPR028082">
    <property type="entry name" value="Peripla_BP_I"/>
</dbReference>
<dbReference type="GeneID" id="65097922"/>
<feature type="domain" description="Leucine-binding protein" evidence="2">
    <location>
        <begin position="23"/>
        <end position="323"/>
    </location>
</feature>
<dbReference type="PANTHER" id="PTHR30483">
    <property type="entry name" value="LEUCINE-SPECIFIC-BINDING PROTEIN"/>
    <property type="match status" value="1"/>
</dbReference>
<dbReference type="Gene3D" id="3.40.50.2300">
    <property type="match status" value="2"/>
</dbReference>
<dbReference type="InterPro" id="IPR028081">
    <property type="entry name" value="Leu-bd"/>
</dbReference>
<evidence type="ECO:0000256" key="1">
    <source>
        <dbReference type="ARBA" id="ARBA00022729"/>
    </source>
</evidence>
<dbReference type="RefSeq" id="WP_214418873.1">
    <property type="nucleotide sequence ID" value="NZ_CP075546.1"/>
</dbReference>
<reference evidence="3 4" key="1">
    <citation type="submission" date="2021-05" db="EMBL/GenBank/DDBJ databases">
        <title>A novel Methanospirillum isolate from a pyrite-forming mixed culture.</title>
        <authorList>
            <person name="Bunk B."/>
            <person name="Sproer C."/>
            <person name="Spring S."/>
            <person name="Pester M."/>
        </authorList>
    </citation>
    <scope>NUCLEOTIDE SEQUENCE [LARGE SCALE GENOMIC DNA]</scope>
    <source>
        <strain evidence="3 4">J.3.6.1-F.2.7.3</strain>
    </source>
</reference>
<dbReference type="PANTHER" id="PTHR30483:SF6">
    <property type="entry name" value="PERIPLASMIC BINDING PROTEIN OF ABC TRANSPORTER FOR NATURAL AMINO ACIDS"/>
    <property type="match status" value="1"/>
</dbReference>
<keyword evidence="4" id="KW-1185">Reference proteome</keyword>
<name>A0A8E7B0I3_9EURY</name>
<dbReference type="Pfam" id="PF13458">
    <property type="entry name" value="Peripla_BP_6"/>
    <property type="match status" value="1"/>
</dbReference>
<evidence type="ECO:0000313" key="3">
    <source>
        <dbReference type="EMBL" id="QVV88056.1"/>
    </source>
</evidence>
<dbReference type="AlphaFoldDB" id="A0A8E7B0I3"/>
<evidence type="ECO:0000259" key="2">
    <source>
        <dbReference type="Pfam" id="PF13458"/>
    </source>
</evidence>
<dbReference type="InterPro" id="IPR051010">
    <property type="entry name" value="BCAA_transport"/>
</dbReference>
<proteinExistence type="predicted"/>
<dbReference type="KEGG" id="mrtj:KHC33_12020"/>
<accession>A0A8E7B0I3</accession>
<organism evidence="3 4">
    <name type="scientific">Methanospirillum purgamenti</name>
    <dbReference type="NCBI Taxonomy" id="2834276"/>
    <lineage>
        <taxon>Archaea</taxon>
        <taxon>Methanobacteriati</taxon>
        <taxon>Methanobacteriota</taxon>
        <taxon>Stenosarchaea group</taxon>
        <taxon>Methanomicrobia</taxon>
        <taxon>Methanomicrobiales</taxon>
        <taxon>Methanospirillaceae</taxon>
        <taxon>Methanospirillum</taxon>
    </lineage>
</organism>
<dbReference type="SUPFAM" id="SSF53822">
    <property type="entry name" value="Periplasmic binding protein-like I"/>
    <property type="match status" value="1"/>
</dbReference>
<protein>
    <submittedName>
        <fullName evidence="3">ABC transporter substrate-binding protein</fullName>
    </submittedName>
</protein>
<evidence type="ECO:0000313" key="4">
    <source>
        <dbReference type="Proteomes" id="UP000680656"/>
    </source>
</evidence>